<dbReference type="Gene3D" id="3.80.10.10">
    <property type="entry name" value="Ribonuclease Inhibitor"/>
    <property type="match status" value="1"/>
</dbReference>
<protein>
    <recommendedName>
        <fullName evidence="3">F-box domain-containing protein</fullName>
    </recommendedName>
</protein>
<dbReference type="InterPro" id="IPR032675">
    <property type="entry name" value="LRR_dom_sf"/>
</dbReference>
<evidence type="ECO:0000313" key="2">
    <source>
        <dbReference type="Proteomes" id="UP001303115"/>
    </source>
</evidence>
<organism evidence="1 2">
    <name type="scientific">Parachaetomium inaequale</name>
    <dbReference type="NCBI Taxonomy" id="2588326"/>
    <lineage>
        <taxon>Eukaryota</taxon>
        <taxon>Fungi</taxon>
        <taxon>Dikarya</taxon>
        <taxon>Ascomycota</taxon>
        <taxon>Pezizomycotina</taxon>
        <taxon>Sordariomycetes</taxon>
        <taxon>Sordariomycetidae</taxon>
        <taxon>Sordariales</taxon>
        <taxon>Chaetomiaceae</taxon>
        <taxon>Parachaetomium</taxon>
    </lineage>
</organism>
<keyword evidence="2" id="KW-1185">Reference proteome</keyword>
<dbReference type="Proteomes" id="UP001303115">
    <property type="component" value="Unassembled WGS sequence"/>
</dbReference>
<evidence type="ECO:0008006" key="3">
    <source>
        <dbReference type="Google" id="ProtNLM"/>
    </source>
</evidence>
<accession>A0AAN6SU73</accession>
<comment type="caution">
    <text evidence="1">The sequence shown here is derived from an EMBL/GenBank/DDBJ whole genome shotgun (WGS) entry which is preliminary data.</text>
</comment>
<dbReference type="AlphaFoldDB" id="A0AAN6SU73"/>
<name>A0AAN6SU73_9PEZI</name>
<sequence length="313" mass="35309">MALVRLPSELLLHILSEVGSQFFAKDARRLTVSKRWFSFAWLVFARELRVTSQSLARFLADEEAFRRVQPHLRSFNFFLQAFVDDPGFDPLRLHDGTFQHCQTAWRAETDSSLTRLATALQQCPRLESLRFAVSIHTYGLASGTIADLISARHLTSLDLDLGGGPIPVVDNPGRGTHLCPRINALLPSLRRLRCRMSFMCGALLKPLETESPLQLEEVIINLTQTKPGAVRKSMLNCRDPLASTRLSAVNAAFEDRATALAGQLRKPRMVRVIMLKMPGRRVYAYDAVEQRRVWLGPEAEHEWDADGEVMTED</sequence>
<reference evidence="2" key="1">
    <citation type="journal article" date="2023" name="Mol. Phylogenet. Evol.">
        <title>Genome-scale phylogeny and comparative genomics of the fungal order Sordariales.</title>
        <authorList>
            <person name="Hensen N."/>
            <person name="Bonometti L."/>
            <person name="Westerberg I."/>
            <person name="Brannstrom I.O."/>
            <person name="Guillou S."/>
            <person name="Cros-Aarteil S."/>
            <person name="Calhoun S."/>
            <person name="Haridas S."/>
            <person name="Kuo A."/>
            <person name="Mondo S."/>
            <person name="Pangilinan J."/>
            <person name="Riley R."/>
            <person name="LaButti K."/>
            <person name="Andreopoulos B."/>
            <person name="Lipzen A."/>
            <person name="Chen C."/>
            <person name="Yan M."/>
            <person name="Daum C."/>
            <person name="Ng V."/>
            <person name="Clum A."/>
            <person name="Steindorff A."/>
            <person name="Ohm R.A."/>
            <person name="Martin F."/>
            <person name="Silar P."/>
            <person name="Natvig D.O."/>
            <person name="Lalanne C."/>
            <person name="Gautier V."/>
            <person name="Ament-Velasquez S.L."/>
            <person name="Kruys A."/>
            <person name="Hutchinson M.I."/>
            <person name="Powell A.J."/>
            <person name="Barry K."/>
            <person name="Miller A.N."/>
            <person name="Grigoriev I.V."/>
            <person name="Debuchy R."/>
            <person name="Gladieux P."/>
            <person name="Hiltunen Thoren M."/>
            <person name="Johannesson H."/>
        </authorList>
    </citation>
    <scope>NUCLEOTIDE SEQUENCE [LARGE SCALE GENOMIC DNA]</scope>
    <source>
        <strain evidence="2">CBS 284.82</strain>
    </source>
</reference>
<gene>
    <name evidence="1" type="ORF">C8A01DRAFT_14094</name>
</gene>
<evidence type="ECO:0000313" key="1">
    <source>
        <dbReference type="EMBL" id="KAK4042291.1"/>
    </source>
</evidence>
<dbReference type="EMBL" id="MU854343">
    <property type="protein sequence ID" value="KAK4042291.1"/>
    <property type="molecule type" value="Genomic_DNA"/>
</dbReference>
<proteinExistence type="predicted"/>